<comment type="caution">
    <text evidence="1">The sequence shown here is derived from an EMBL/GenBank/DDBJ whole genome shotgun (WGS) entry which is preliminary data.</text>
</comment>
<name>A0A7Z0WDY2_9PSEU</name>
<accession>A0A7Z0WDY2</accession>
<organism evidence="1 2">
    <name type="scientific">Actinophytocola xinjiangensis</name>
    <dbReference type="NCBI Taxonomy" id="485602"/>
    <lineage>
        <taxon>Bacteria</taxon>
        <taxon>Bacillati</taxon>
        <taxon>Actinomycetota</taxon>
        <taxon>Actinomycetes</taxon>
        <taxon>Pseudonocardiales</taxon>
        <taxon>Pseudonocardiaceae</taxon>
    </lineage>
</organism>
<evidence type="ECO:0000313" key="2">
    <source>
        <dbReference type="Proteomes" id="UP000185696"/>
    </source>
</evidence>
<protein>
    <recommendedName>
        <fullName evidence="3">PE family protein</fullName>
    </recommendedName>
</protein>
<gene>
    <name evidence="1" type="ORF">BLA60_41655</name>
</gene>
<feature type="non-terminal residue" evidence="1">
    <location>
        <position position="1"/>
    </location>
</feature>
<dbReference type="Proteomes" id="UP000185696">
    <property type="component" value="Unassembled WGS sequence"/>
</dbReference>
<evidence type="ECO:0008006" key="3">
    <source>
        <dbReference type="Google" id="ProtNLM"/>
    </source>
</evidence>
<dbReference type="RefSeq" id="WP_075138633.1">
    <property type="nucleotide sequence ID" value="NZ_MSIF01000052.1"/>
</dbReference>
<sequence>AGGWSVDPEHVREFARAVEAVRADLAAITREVEELSTPNYAPLLGTSPVGQQMADKFTDRMGSESGLRGQLNVALLRMEEFVASAEHTAARYLATDEDNATGLRYT</sequence>
<reference evidence="1 2" key="1">
    <citation type="submission" date="2016-12" db="EMBL/GenBank/DDBJ databases">
        <title>The draft genome sequence of Actinophytocola xinjiangensis.</title>
        <authorList>
            <person name="Wang W."/>
            <person name="Yuan L."/>
        </authorList>
    </citation>
    <scope>NUCLEOTIDE SEQUENCE [LARGE SCALE GENOMIC DNA]</scope>
    <source>
        <strain evidence="1 2">CGMCC 4.4663</strain>
    </source>
</reference>
<proteinExistence type="predicted"/>
<dbReference type="AlphaFoldDB" id="A0A7Z0WDY2"/>
<evidence type="ECO:0000313" key="1">
    <source>
        <dbReference type="EMBL" id="OLF04260.1"/>
    </source>
</evidence>
<keyword evidence="2" id="KW-1185">Reference proteome</keyword>
<dbReference type="EMBL" id="MSIF01000052">
    <property type="protein sequence ID" value="OLF04260.1"/>
    <property type="molecule type" value="Genomic_DNA"/>
</dbReference>